<dbReference type="OrthoDB" id="20172at2759"/>
<proteinExistence type="predicted"/>
<evidence type="ECO:0000313" key="4">
    <source>
        <dbReference type="RefSeq" id="XP_021860327.1"/>
    </source>
</evidence>
<dbReference type="PANTHER" id="PTHR31344">
    <property type="entry name" value="NUCLEAR PORE COMPLEX PROTEIN NUP205"/>
    <property type="match status" value="1"/>
</dbReference>
<evidence type="ECO:0000256" key="1">
    <source>
        <dbReference type="SAM" id="Coils"/>
    </source>
</evidence>
<dbReference type="GO" id="GO:0005643">
    <property type="term" value="C:nuclear pore"/>
    <property type="evidence" value="ECO:0007669"/>
    <property type="project" value="InterPro"/>
</dbReference>
<dbReference type="GeneID" id="110799383"/>
<accession>A0A9R0J4G3</accession>
<feature type="compositionally biased region" description="Basic and acidic residues" evidence="2">
    <location>
        <begin position="171"/>
        <end position="189"/>
    </location>
</feature>
<feature type="region of interest" description="Disordered" evidence="2">
    <location>
        <begin position="1"/>
        <end position="199"/>
    </location>
</feature>
<feature type="compositionally biased region" description="Acidic residues" evidence="2">
    <location>
        <begin position="94"/>
        <end position="103"/>
    </location>
</feature>
<dbReference type="RefSeq" id="XP_021860330.1">
    <property type="nucleotide sequence ID" value="XM_022004638.1"/>
</dbReference>
<dbReference type="RefSeq" id="XP_021860327.1">
    <property type="nucleotide sequence ID" value="XM_022004635.1"/>
</dbReference>
<organism evidence="3 5">
    <name type="scientific">Spinacia oleracea</name>
    <name type="common">Spinach</name>
    <dbReference type="NCBI Taxonomy" id="3562"/>
    <lineage>
        <taxon>Eukaryota</taxon>
        <taxon>Viridiplantae</taxon>
        <taxon>Streptophyta</taxon>
        <taxon>Embryophyta</taxon>
        <taxon>Tracheophyta</taxon>
        <taxon>Spermatophyta</taxon>
        <taxon>Magnoliopsida</taxon>
        <taxon>eudicotyledons</taxon>
        <taxon>Gunneridae</taxon>
        <taxon>Pentapetalae</taxon>
        <taxon>Caryophyllales</taxon>
        <taxon>Chenopodiaceae</taxon>
        <taxon>Chenopodioideae</taxon>
        <taxon>Anserineae</taxon>
        <taxon>Spinacia</taxon>
    </lineage>
</organism>
<dbReference type="Proteomes" id="UP000813463">
    <property type="component" value="Chromosome 3"/>
</dbReference>
<keyword evidence="1" id="KW-0175">Coiled coil</keyword>
<dbReference type="AlphaFoldDB" id="A0A9R0J4G3"/>
<sequence length="762" mass="84118">MRESEKKKVQKNNPPKPSVRTPRRENKSVQENVRKPLNAKESHTKASRAKPPSNSITSDKNVGAEPSEVYENVVIHYVDDAHRSEDASQGPKGDEDDVLEDSSSEFGKKGDDSDYESLKGSTSSQDDIQGVDDLKIDGASNVSNKIPNKGSLKVSDTQEKSNSGVKHSHSLPREPMKSDGSKVVPKDSSSECSEGTEDKPIEVTNQEICSGSDDDTVCAKGNMNTEQERAALKQKAEIMENRIEKLEDELRVVASLEISLYSVIPEHGSSAHKVHTPARRLSRLYIHACKHWTRSKRATIARNTVSGLILVSKTCGNDVARLTFWLSNTVVLREIISQAFGISGQKSPARFSALNGSTKGSEGNAYPGKLKGHSSGKQVNKISQLFEDWEETSTFTSALEKIESWIFSRVVESVWWQALTPNMQKPVEDLIRQKSIGKLLGPSLGDQQQGTFSIELWKNAFQGAFERLCPVRAAGHECGCLPVLARMVMEQCVRRLDVAMFNAILRESAHQIPTDPVSDPIVDSRVLPIPAGDFSFGSGAQLKNSVGNWSRWFSDKLDMEEDSLPIDDTETYSDDHNITHDKTKCFFLLNELSDLLMLPKDMLMDRSIRYEVCPSVNLGVIKRILCYFTPDEFCPDAVPGEVLEALNAESFVERKVGGEAFGSFPYGAPVVSYFPPSSGDVSEKVAETGGKPGVERNMCIVQKKGYMSDEELDDIGSPLTSFIEQSSPRILQNGNAGLKSLEQTAGCIVNSRYELLREVWSL</sequence>
<keyword evidence="3" id="KW-1185">Reference proteome</keyword>
<dbReference type="InterPro" id="IPR021827">
    <property type="entry name" value="Nup186/Nup192/Nup205"/>
</dbReference>
<dbReference type="KEGG" id="soe:110799383"/>
<gene>
    <name evidence="4 5 6 7" type="primary">LOC110799383</name>
</gene>
<reference evidence="3" key="1">
    <citation type="journal article" date="2021" name="Nat. Commun.">
        <title>Genomic analyses provide insights into spinach domestication and the genetic basis of agronomic traits.</title>
        <authorList>
            <person name="Cai X."/>
            <person name="Sun X."/>
            <person name="Xu C."/>
            <person name="Sun H."/>
            <person name="Wang X."/>
            <person name="Ge C."/>
            <person name="Zhang Z."/>
            <person name="Wang Q."/>
            <person name="Fei Z."/>
            <person name="Jiao C."/>
            <person name="Wang Q."/>
        </authorList>
    </citation>
    <scope>NUCLEOTIDE SEQUENCE [LARGE SCALE GENOMIC DNA]</scope>
    <source>
        <strain evidence="3">cv. Varoflay</strain>
    </source>
</reference>
<dbReference type="PANTHER" id="PTHR31344:SF11">
    <property type="entry name" value="NUCLEOLAR PROTEIN GAR2-LIKE PROTEIN"/>
    <property type="match status" value="1"/>
</dbReference>
<evidence type="ECO:0000313" key="5">
    <source>
        <dbReference type="RefSeq" id="XP_021860328.1"/>
    </source>
</evidence>
<evidence type="ECO:0000313" key="6">
    <source>
        <dbReference type="RefSeq" id="XP_021860330.1"/>
    </source>
</evidence>
<evidence type="ECO:0000313" key="7">
    <source>
        <dbReference type="RefSeq" id="XP_056696134.1"/>
    </source>
</evidence>
<feature type="compositionally biased region" description="Basic and acidic residues" evidence="2">
    <location>
        <begin position="22"/>
        <end position="44"/>
    </location>
</feature>
<protein>
    <submittedName>
        <fullName evidence="4 5">Uncharacterized protein LOC110799383</fullName>
    </submittedName>
</protein>
<feature type="compositionally biased region" description="Basic and acidic residues" evidence="2">
    <location>
        <begin position="77"/>
        <end position="86"/>
    </location>
</feature>
<dbReference type="RefSeq" id="XP_056696134.1">
    <property type="nucleotide sequence ID" value="XM_056840156.1"/>
</dbReference>
<reference evidence="4 5" key="2">
    <citation type="submission" date="2025-04" db="UniProtKB">
        <authorList>
            <consortium name="RefSeq"/>
        </authorList>
    </citation>
    <scope>IDENTIFICATION</scope>
    <source>
        <tissue evidence="7">Leaf</tissue>
    </source>
</reference>
<name>A0A9R0J4G3_SPIOL</name>
<evidence type="ECO:0000313" key="3">
    <source>
        <dbReference type="Proteomes" id="UP000813463"/>
    </source>
</evidence>
<evidence type="ECO:0000256" key="2">
    <source>
        <dbReference type="SAM" id="MobiDB-lite"/>
    </source>
</evidence>
<feature type="coiled-coil region" evidence="1">
    <location>
        <begin position="222"/>
        <end position="256"/>
    </location>
</feature>
<dbReference type="RefSeq" id="XP_021860328.1">
    <property type="nucleotide sequence ID" value="XM_022004636.1"/>
</dbReference>